<keyword evidence="8" id="KW-1185">Reference proteome</keyword>
<accession>A0A3D8Q6A8</accession>
<evidence type="ECO:0000256" key="3">
    <source>
        <dbReference type="ARBA" id="ARBA00023015"/>
    </source>
</evidence>
<keyword evidence="1" id="KW-0479">Metal-binding</keyword>
<dbReference type="EMBL" id="PDLN01000023">
    <property type="protein sequence ID" value="RDW57356.1"/>
    <property type="molecule type" value="Genomic_DNA"/>
</dbReference>
<name>A0A3D8Q6A8_9HELO</name>
<keyword evidence="4" id="KW-0238">DNA-binding</keyword>
<organism evidence="7 8">
    <name type="scientific">Coleophoma crateriformis</name>
    <dbReference type="NCBI Taxonomy" id="565419"/>
    <lineage>
        <taxon>Eukaryota</taxon>
        <taxon>Fungi</taxon>
        <taxon>Dikarya</taxon>
        <taxon>Ascomycota</taxon>
        <taxon>Pezizomycotina</taxon>
        <taxon>Leotiomycetes</taxon>
        <taxon>Helotiales</taxon>
        <taxon>Dermateaceae</taxon>
        <taxon>Coleophoma</taxon>
    </lineage>
</organism>
<dbReference type="GO" id="GO:0003677">
    <property type="term" value="F:DNA binding"/>
    <property type="evidence" value="ECO:0007669"/>
    <property type="project" value="UniProtKB-KW"/>
</dbReference>
<dbReference type="OrthoDB" id="3598904at2759"/>
<gene>
    <name evidence="7" type="ORF">BP5796_12806</name>
</gene>
<evidence type="ECO:0000256" key="4">
    <source>
        <dbReference type="ARBA" id="ARBA00023125"/>
    </source>
</evidence>
<dbReference type="GO" id="GO:0046872">
    <property type="term" value="F:metal ion binding"/>
    <property type="evidence" value="ECO:0007669"/>
    <property type="project" value="UniProtKB-KW"/>
</dbReference>
<proteinExistence type="predicted"/>
<dbReference type="AlphaFoldDB" id="A0A3D8Q6A8"/>
<dbReference type="Proteomes" id="UP000256328">
    <property type="component" value="Unassembled WGS sequence"/>
</dbReference>
<evidence type="ECO:0000256" key="5">
    <source>
        <dbReference type="ARBA" id="ARBA00023163"/>
    </source>
</evidence>
<evidence type="ECO:0000256" key="6">
    <source>
        <dbReference type="ARBA" id="ARBA00023242"/>
    </source>
</evidence>
<evidence type="ECO:0000313" key="8">
    <source>
        <dbReference type="Proteomes" id="UP000256328"/>
    </source>
</evidence>
<evidence type="ECO:0000256" key="1">
    <source>
        <dbReference type="ARBA" id="ARBA00022723"/>
    </source>
</evidence>
<evidence type="ECO:0000313" key="7">
    <source>
        <dbReference type="EMBL" id="RDW57356.1"/>
    </source>
</evidence>
<dbReference type="InterPro" id="IPR021858">
    <property type="entry name" value="Fun_TF"/>
</dbReference>
<protein>
    <submittedName>
        <fullName evidence="7">Uncharacterized protein</fullName>
    </submittedName>
</protein>
<keyword evidence="5" id="KW-0804">Transcription</keyword>
<dbReference type="InterPro" id="IPR052360">
    <property type="entry name" value="Transcr_Regulatory_Proteins"/>
</dbReference>
<keyword evidence="6" id="KW-0539">Nucleus</keyword>
<keyword evidence="2" id="KW-0862">Zinc</keyword>
<evidence type="ECO:0000256" key="2">
    <source>
        <dbReference type="ARBA" id="ARBA00022833"/>
    </source>
</evidence>
<keyword evidence="3" id="KW-0805">Transcription regulation</keyword>
<dbReference type="PANTHER" id="PTHR36206:SF4">
    <property type="entry name" value="HYPOTHETICAL CONSERVED PROTEIN (EUROFUNG)-RELATED"/>
    <property type="match status" value="1"/>
</dbReference>
<comment type="caution">
    <text evidence="7">The sequence shown here is derived from an EMBL/GenBank/DDBJ whole genome shotgun (WGS) entry which is preliminary data.</text>
</comment>
<reference evidence="7 8" key="1">
    <citation type="journal article" date="2018" name="IMA Fungus">
        <title>IMA Genome-F 9: Draft genome sequence of Annulohypoxylon stygium, Aspergillus mulundensis, Berkeleyomyces basicola (syn. Thielaviopsis basicola), Ceratocystis smalleyi, two Cercospora beticola strains, Coleophoma cylindrospora, Fusarium fracticaudum, Phialophora cf. hyalina, and Morchella septimelata.</title>
        <authorList>
            <person name="Wingfield B.D."/>
            <person name="Bills G.F."/>
            <person name="Dong Y."/>
            <person name="Huang W."/>
            <person name="Nel W.J."/>
            <person name="Swalarsk-Parry B.S."/>
            <person name="Vaghefi N."/>
            <person name="Wilken P.M."/>
            <person name="An Z."/>
            <person name="de Beer Z.W."/>
            <person name="De Vos L."/>
            <person name="Chen L."/>
            <person name="Duong T.A."/>
            <person name="Gao Y."/>
            <person name="Hammerbacher A."/>
            <person name="Kikkert J.R."/>
            <person name="Li Y."/>
            <person name="Li H."/>
            <person name="Li K."/>
            <person name="Li Q."/>
            <person name="Liu X."/>
            <person name="Ma X."/>
            <person name="Naidoo K."/>
            <person name="Pethybridge S.J."/>
            <person name="Sun J."/>
            <person name="Steenkamp E.T."/>
            <person name="van der Nest M.A."/>
            <person name="van Wyk S."/>
            <person name="Wingfield M.J."/>
            <person name="Xiong C."/>
            <person name="Yue Q."/>
            <person name="Zhang X."/>
        </authorList>
    </citation>
    <scope>NUCLEOTIDE SEQUENCE [LARGE SCALE GENOMIC DNA]</scope>
    <source>
        <strain evidence="7 8">BP5796</strain>
    </source>
</reference>
<dbReference type="Pfam" id="PF11951">
    <property type="entry name" value="Fungal_trans_2"/>
    <property type="match status" value="1"/>
</dbReference>
<dbReference type="PANTHER" id="PTHR36206">
    <property type="entry name" value="ASPERCRYPTIN BIOSYNTHESIS CLUSTER-SPECIFIC TRANSCRIPTION REGULATOR ATNN-RELATED"/>
    <property type="match status" value="1"/>
</dbReference>
<sequence length="212" mass="23918">MGSGDNQEYGYFQRFSHESVALLTGVRASDFWTRVVLQASEADPNVRHAATAIGALILTFSKRDDELGRERQEFAYSQYHKALVGLRKAVMADSCDMRTKLISCILFACFESYHGNNESAVSQIFAGIKMMDEYSKGRNTGDQRDSQIDDELVASFRLLEIQACAWDDQRDPKLHLERMQVCDEISGGSQHYALSQHVAWNTSAAFTEERNV</sequence>